<comment type="similarity">
    <text evidence="2">Belongs to the NrfD family.</text>
</comment>
<evidence type="ECO:0000256" key="5">
    <source>
        <dbReference type="ARBA" id="ARBA00022989"/>
    </source>
</evidence>
<dbReference type="EMBL" id="CP000116">
    <property type="protein sequence ID" value="AAZ97693.1"/>
    <property type="molecule type" value="Genomic_DNA"/>
</dbReference>
<evidence type="ECO:0000256" key="1">
    <source>
        <dbReference type="ARBA" id="ARBA00004651"/>
    </source>
</evidence>
<evidence type="ECO:0000256" key="2">
    <source>
        <dbReference type="ARBA" id="ARBA00008929"/>
    </source>
</evidence>
<keyword evidence="4 7" id="KW-0812">Transmembrane</keyword>
<evidence type="ECO:0000256" key="7">
    <source>
        <dbReference type="SAM" id="Phobius"/>
    </source>
</evidence>
<keyword evidence="5 7" id="KW-1133">Transmembrane helix</keyword>
<gene>
    <name evidence="8" type="ordered locus">Tbd_1740</name>
</gene>
<dbReference type="eggNOG" id="COG5557">
    <property type="taxonomic scope" value="Bacteria"/>
</dbReference>
<evidence type="ECO:0000256" key="3">
    <source>
        <dbReference type="ARBA" id="ARBA00022475"/>
    </source>
</evidence>
<dbReference type="KEGG" id="tbd:Tbd_1740"/>
<dbReference type="RefSeq" id="WP_011312252.1">
    <property type="nucleotide sequence ID" value="NC_007404.1"/>
</dbReference>
<protein>
    <submittedName>
        <fullName evidence="8">Putative tetrathionate reductase subunit C</fullName>
    </submittedName>
</protein>
<feature type="transmembrane region" description="Helical" evidence="7">
    <location>
        <begin position="218"/>
        <end position="239"/>
    </location>
</feature>
<organism evidence="8 9">
    <name type="scientific">Thiobacillus denitrificans (strain ATCC 25259 / T1)</name>
    <dbReference type="NCBI Taxonomy" id="292415"/>
    <lineage>
        <taxon>Bacteria</taxon>
        <taxon>Pseudomonadati</taxon>
        <taxon>Pseudomonadota</taxon>
        <taxon>Betaproteobacteria</taxon>
        <taxon>Nitrosomonadales</taxon>
        <taxon>Thiobacillaceae</taxon>
        <taxon>Thiobacillus</taxon>
    </lineage>
</organism>
<evidence type="ECO:0000313" key="8">
    <source>
        <dbReference type="EMBL" id="AAZ97693.1"/>
    </source>
</evidence>
<feature type="transmembrane region" description="Helical" evidence="7">
    <location>
        <begin position="259"/>
        <end position="280"/>
    </location>
</feature>
<dbReference type="PANTHER" id="PTHR34856">
    <property type="entry name" value="PROTEIN NRFD"/>
    <property type="match status" value="1"/>
</dbReference>
<dbReference type="STRING" id="292415.Tbd_1740"/>
<feature type="transmembrane region" description="Helical" evidence="7">
    <location>
        <begin position="186"/>
        <end position="206"/>
    </location>
</feature>
<dbReference type="Proteomes" id="UP000008291">
    <property type="component" value="Chromosome"/>
</dbReference>
<dbReference type="InterPro" id="IPR005614">
    <property type="entry name" value="NrfD-like"/>
</dbReference>
<evidence type="ECO:0000256" key="4">
    <source>
        <dbReference type="ARBA" id="ARBA00022692"/>
    </source>
</evidence>
<comment type="subcellular location">
    <subcellularLocation>
        <location evidence="1">Cell membrane</location>
        <topology evidence="1">Multi-pass membrane protein</topology>
    </subcellularLocation>
</comment>
<accession>Q3SI40</accession>
<feature type="transmembrane region" description="Helical" evidence="7">
    <location>
        <begin position="55"/>
        <end position="73"/>
    </location>
</feature>
<keyword evidence="9" id="KW-1185">Reference proteome</keyword>
<dbReference type="InterPro" id="IPR052049">
    <property type="entry name" value="Electron_transfer_protein"/>
</dbReference>
<dbReference type="HOGENOM" id="CLU_061956_0_0_4"/>
<sequence length="361" mass="38788">MNPSIVEVVNVSREVAWLPWAVQYFFLIGLSVGAFLLSLSWFVLRWPAWQRVSRIALLGALTCGLTAPVALLADLHQPGRFLNFYLHPNLDSWMAWGAFFIPLYLAGLVLYSWLALRPDLKRLADAGGRGAALYRALAYGGHDSLGAIRAATVLALAGAGLVALYTGMEVMVVSARPLWNTPFLPLQFFLTALAGAIGLVLVLDRLVGDGHAATEAPLLRLLAMTQVLVLAVGAAWLLLGMSGLSLRHAEALAQVAPSAGWRITAVWAAGSALATLWLALRRPQWRLAAGLIALHSAWMMRWTVFIGGQGIPKTGAGYYSYALPLGHDGMLGIVGTAGLWIAVLILLISVLPWGDTRRAQA</sequence>
<feature type="transmembrane region" description="Helical" evidence="7">
    <location>
        <begin position="331"/>
        <end position="353"/>
    </location>
</feature>
<dbReference type="AlphaFoldDB" id="Q3SI40"/>
<keyword evidence="6 7" id="KW-0472">Membrane</keyword>
<reference evidence="8 9" key="1">
    <citation type="journal article" date="2006" name="J. Bacteriol.">
        <title>The genome sequence of the obligately chemolithoautotrophic, facultatively anaerobic bacterium Thiobacillus denitrificans.</title>
        <authorList>
            <person name="Beller H.R."/>
            <person name="Chain P.S."/>
            <person name="Letain T.E."/>
            <person name="Chakicherla A."/>
            <person name="Larimer F.W."/>
            <person name="Richardson P.M."/>
            <person name="Coleman M.A."/>
            <person name="Wood A.P."/>
            <person name="Kelly D.P."/>
        </authorList>
    </citation>
    <scope>NUCLEOTIDE SEQUENCE [LARGE SCALE GENOMIC DNA]</scope>
    <source>
        <strain evidence="8 9">ATCC 25259</strain>
    </source>
</reference>
<dbReference type="PANTHER" id="PTHR34856:SF2">
    <property type="entry name" value="PROTEIN NRFD"/>
    <property type="match status" value="1"/>
</dbReference>
<dbReference type="Pfam" id="PF03916">
    <property type="entry name" value="NrfD"/>
    <property type="match status" value="1"/>
</dbReference>
<feature type="transmembrane region" description="Helical" evidence="7">
    <location>
        <begin position="93"/>
        <end position="114"/>
    </location>
</feature>
<feature type="transmembrane region" description="Helical" evidence="7">
    <location>
        <begin position="20"/>
        <end position="43"/>
    </location>
</feature>
<proteinExistence type="inferred from homology"/>
<feature type="transmembrane region" description="Helical" evidence="7">
    <location>
        <begin position="147"/>
        <end position="166"/>
    </location>
</feature>
<dbReference type="GO" id="GO:0005886">
    <property type="term" value="C:plasma membrane"/>
    <property type="evidence" value="ECO:0007669"/>
    <property type="project" value="UniProtKB-SubCell"/>
</dbReference>
<keyword evidence="3" id="KW-1003">Cell membrane</keyword>
<name>Q3SI40_THIDA</name>
<feature type="transmembrane region" description="Helical" evidence="7">
    <location>
        <begin position="287"/>
        <end position="311"/>
    </location>
</feature>
<evidence type="ECO:0000313" key="9">
    <source>
        <dbReference type="Proteomes" id="UP000008291"/>
    </source>
</evidence>
<evidence type="ECO:0000256" key="6">
    <source>
        <dbReference type="ARBA" id="ARBA00023136"/>
    </source>
</evidence>
<dbReference type="OrthoDB" id="9770779at2"/>
<dbReference type="Gene3D" id="1.20.1630.10">
    <property type="entry name" value="Formate dehydrogenase/DMSO reductase domain"/>
    <property type="match status" value="1"/>
</dbReference>